<keyword evidence="2" id="KW-1185">Reference proteome</keyword>
<comment type="caution">
    <text evidence="1">The sequence shown here is derived from an EMBL/GenBank/DDBJ whole genome shotgun (WGS) entry which is preliminary data.</text>
</comment>
<name>A0A4R2R2D0_9PSEU</name>
<keyword evidence="1" id="KW-0808">Transferase</keyword>
<dbReference type="Pfam" id="PF04672">
    <property type="entry name" value="Methyltransf_19"/>
    <property type="match status" value="1"/>
</dbReference>
<dbReference type="InterPro" id="IPR029063">
    <property type="entry name" value="SAM-dependent_MTases_sf"/>
</dbReference>
<proteinExistence type="predicted"/>
<keyword evidence="1" id="KW-0489">Methyltransferase</keyword>
<accession>A0A4R2R2D0</accession>
<dbReference type="InterPro" id="IPR006764">
    <property type="entry name" value="SAM_dep_MeTrfase_SAV2177_type"/>
</dbReference>
<gene>
    <name evidence="1" type="ORF">EV191_101839</name>
</gene>
<dbReference type="GO" id="GO:0008168">
    <property type="term" value="F:methyltransferase activity"/>
    <property type="evidence" value="ECO:0007669"/>
    <property type="project" value="UniProtKB-KW"/>
</dbReference>
<protein>
    <submittedName>
        <fullName evidence="1">S-adenosyl methyltransferase</fullName>
    </submittedName>
</protein>
<evidence type="ECO:0000313" key="2">
    <source>
        <dbReference type="Proteomes" id="UP000294911"/>
    </source>
</evidence>
<dbReference type="AlphaFoldDB" id="A0A4R2R2D0"/>
<dbReference type="Proteomes" id="UP000294911">
    <property type="component" value="Unassembled WGS sequence"/>
</dbReference>
<sequence>MAQLPPGVDISRPSIARVYDYVLGGEHNFAIDRATVAELARTLPETQLREAARVARAMLVRGIEYLTAEAGIRQFLDLGSGLPTMENTHQAAQRHASDVTVCYVDCDPMVRAHAEELLTGQRSRVVTADLRDPSAVCTHPDIVDAIDFGQPVAVVLLGILHHLHDDEEPARIVREYLAAVPSGSYLMLSHFCSYGPAERAAEKAFLNFLGTGRFRTQAEIGAYFDGLDLVAPGLTPLSAWRNPRQGDTRPTAGGRMQIGAIARKP</sequence>
<dbReference type="PIRSF" id="PIRSF017393">
    <property type="entry name" value="MTase_SAV2177"/>
    <property type="match status" value="1"/>
</dbReference>
<dbReference type="OrthoDB" id="5175904at2"/>
<dbReference type="EMBL" id="SLXQ01000001">
    <property type="protein sequence ID" value="TCP56890.1"/>
    <property type="molecule type" value="Genomic_DNA"/>
</dbReference>
<evidence type="ECO:0000313" key="1">
    <source>
        <dbReference type="EMBL" id="TCP56890.1"/>
    </source>
</evidence>
<reference evidence="1 2" key="1">
    <citation type="submission" date="2019-03" db="EMBL/GenBank/DDBJ databases">
        <title>Genomic Encyclopedia of Type Strains, Phase IV (KMG-IV): sequencing the most valuable type-strain genomes for metagenomic binning, comparative biology and taxonomic classification.</title>
        <authorList>
            <person name="Goeker M."/>
        </authorList>
    </citation>
    <scope>NUCLEOTIDE SEQUENCE [LARGE SCALE GENOMIC DNA]</scope>
    <source>
        <strain evidence="1 2">DSM 45765</strain>
    </source>
</reference>
<organism evidence="1 2">
    <name type="scientific">Tamaricihabitans halophyticus</name>
    <dbReference type="NCBI Taxonomy" id="1262583"/>
    <lineage>
        <taxon>Bacteria</taxon>
        <taxon>Bacillati</taxon>
        <taxon>Actinomycetota</taxon>
        <taxon>Actinomycetes</taxon>
        <taxon>Pseudonocardiales</taxon>
        <taxon>Pseudonocardiaceae</taxon>
        <taxon>Tamaricihabitans</taxon>
    </lineage>
</organism>
<dbReference type="RefSeq" id="WP_132875430.1">
    <property type="nucleotide sequence ID" value="NZ_SLXQ01000001.1"/>
</dbReference>
<dbReference type="SUPFAM" id="SSF53335">
    <property type="entry name" value="S-adenosyl-L-methionine-dependent methyltransferases"/>
    <property type="match status" value="1"/>
</dbReference>
<dbReference type="GO" id="GO:0032259">
    <property type="term" value="P:methylation"/>
    <property type="evidence" value="ECO:0007669"/>
    <property type="project" value="UniProtKB-KW"/>
</dbReference>
<dbReference type="Gene3D" id="3.40.50.150">
    <property type="entry name" value="Vaccinia Virus protein VP39"/>
    <property type="match status" value="1"/>
</dbReference>